<name>A0AA40KYL0_9HYME</name>
<dbReference type="Proteomes" id="UP001177670">
    <property type="component" value="Unassembled WGS sequence"/>
</dbReference>
<evidence type="ECO:0000313" key="2">
    <source>
        <dbReference type="EMBL" id="KAK1137643.1"/>
    </source>
</evidence>
<protein>
    <submittedName>
        <fullName evidence="2">Uncharacterized protein</fullName>
    </submittedName>
</protein>
<sequence>MTGDTCSWIVPGEHVLYIRAGIIYATPEAASLPGKCAAAECFSPRDNRELWKSKLANGSGNRPTAGLLFRGVSANSSHAESEENEALPLDSDPSAAAKWVESRGTSAGDCLLRSTIIILGGIFRPVLAPSARSFTNSGGQHERENSNEGGKLAGGTPVWLSSRKGGERHNLISPLPPDSTSIRLGPVNPFSARAKSHRGGIAFQQKTEVGSDYPRAIDPERRDRGAPSAN</sequence>
<organism evidence="2 3">
    <name type="scientific">Melipona bicolor</name>
    <dbReference type="NCBI Taxonomy" id="60889"/>
    <lineage>
        <taxon>Eukaryota</taxon>
        <taxon>Metazoa</taxon>
        <taxon>Ecdysozoa</taxon>
        <taxon>Arthropoda</taxon>
        <taxon>Hexapoda</taxon>
        <taxon>Insecta</taxon>
        <taxon>Pterygota</taxon>
        <taxon>Neoptera</taxon>
        <taxon>Endopterygota</taxon>
        <taxon>Hymenoptera</taxon>
        <taxon>Apocrita</taxon>
        <taxon>Aculeata</taxon>
        <taxon>Apoidea</taxon>
        <taxon>Anthophila</taxon>
        <taxon>Apidae</taxon>
        <taxon>Melipona</taxon>
    </lineage>
</organism>
<keyword evidence="3" id="KW-1185">Reference proteome</keyword>
<comment type="caution">
    <text evidence="2">The sequence shown here is derived from an EMBL/GenBank/DDBJ whole genome shotgun (WGS) entry which is preliminary data.</text>
</comment>
<evidence type="ECO:0000256" key="1">
    <source>
        <dbReference type="SAM" id="MobiDB-lite"/>
    </source>
</evidence>
<evidence type="ECO:0000313" key="3">
    <source>
        <dbReference type="Proteomes" id="UP001177670"/>
    </source>
</evidence>
<feature type="compositionally biased region" description="Basic and acidic residues" evidence="1">
    <location>
        <begin position="215"/>
        <end position="230"/>
    </location>
</feature>
<proteinExistence type="predicted"/>
<accession>A0AA40KYL0</accession>
<reference evidence="2" key="1">
    <citation type="submission" date="2021-10" db="EMBL/GenBank/DDBJ databases">
        <title>Melipona bicolor Genome sequencing and assembly.</title>
        <authorList>
            <person name="Araujo N.S."/>
            <person name="Arias M.C."/>
        </authorList>
    </citation>
    <scope>NUCLEOTIDE SEQUENCE</scope>
    <source>
        <strain evidence="2">USP_2M_L1-L4_2017</strain>
        <tissue evidence="2">Whole body</tissue>
    </source>
</reference>
<dbReference type="EMBL" id="JAHYIQ010000001">
    <property type="protein sequence ID" value="KAK1137643.1"/>
    <property type="molecule type" value="Genomic_DNA"/>
</dbReference>
<dbReference type="AlphaFoldDB" id="A0AA40KYL0"/>
<feature type="region of interest" description="Disordered" evidence="1">
    <location>
        <begin position="133"/>
        <end position="156"/>
    </location>
</feature>
<feature type="region of interest" description="Disordered" evidence="1">
    <location>
        <begin position="171"/>
        <end position="230"/>
    </location>
</feature>
<gene>
    <name evidence="2" type="ORF">K0M31_002141</name>
</gene>